<keyword evidence="4" id="KW-0732">Signal</keyword>
<keyword evidence="5" id="KW-0472">Membrane</keyword>
<evidence type="ECO:0000256" key="7">
    <source>
        <dbReference type="ARBA" id="ARBA00023288"/>
    </source>
</evidence>
<evidence type="ECO:0000256" key="1">
    <source>
        <dbReference type="ARBA" id="ARBA00004609"/>
    </source>
</evidence>
<proteinExistence type="predicted"/>
<dbReference type="PANTHER" id="PTHR34992:SF10">
    <property type="entry name" value="COPPER ACQUISITION FACTOR BIM1-LIKE DOMAIN-CONTAINING PROTEIN"/>
    <property type="match status" value="1"/>
</dbReference>
<evidence type="ECO:0000256" key="6">
    <source>
        <dbReference type="ARBA" id="ARBA00023180"/>
    </source>
</evidence>
<dbReference type="STRING" id="5098.A0A507QRC9"/>
<dbReference type="InterPro" id="IPR046936">
    <property type="entry name" value="BIM1-like"/>
</dbReference>
<keyword evidence="6" id="KW-0325">Glycoprotein</keyword>
<keyword evidence="2" id="KW-1003">Cell membrane</keyword>
<protein>
    <recommendedName>
        <fullName evidence="8">Copper acquisition factor BIM1-like domain-containing protein</fullName>
    </recommendedName>
</protein>
<dbReference type="GO" id="GO:0098552">
    <property type="term" value="C:side of membrane"/>
    <property type="evidence" value="ECO:0007669"/>
    <property type="project" value="UniProtKB-KW"/>
</dbReference>
<evidence type="ECO:0000313" key="9">
    <source>
        <dbReference type="EMBL" id="TQB70221.1"/>
    </source>
</evidence>
<dbReference type="Proteomes" id="UP000319663">
    <property type="component" value="Unassembled WGS sequence"/>
</dbReference>
<sequence>MGLGTDPPNMSLPMVPVFQIIGPTNEPYPGTFCLPQVPLPSGVSVNVGDHATIQVVEASKSGAALYNCVDIEFAEPEDVDEVTRDNCFNSSDISFDTIFTTSSLSGATRPLRVTKQSVLSAVPLLVVGLFGFVI</sequence>
<evidence type="ECO:0000256" key="2">
    <source>
        <dbReference type="ARBA" id="ARBA00022475"/>
    </source>
</evidence>
<dbReference type="Pfam" id="PF20238">
    <property type="entry name" value="BIM1-like_dom"/>
    <property type="match status" value="1"/>
</dbReference>
<evidence type="ECO:0000259" key="8">
    <source>
        <dbReference type="Pfam" id="PF20238"/>
    </source>
</evidence>
<reference evidence="9 10" key="1">
    <citation type="submission" date="2019-06" db="EMBL/GenBank/DDBJ databases">
        <title>Wine fermentation using esterase from Monascus purpureus.</title>
        <authorList>
            <person name="Geng C."/>
            <person name="Zhang Y."/>
        </authorList>
    </citation>
    <scope>NUCLEOTIDE SEQUENCE [LARGE SCALE GENOMIC DNA]</scope>
    <source>
        <strain evidence="9">HQ1</strain>
    </source>
</reference>
<accession>A0A507QRC9</accession>
<organism evidence="9 10">
    <name type="scientific">Monascus purpureus</name>
    <name type="common">Red mold</name>
    <name type="synonym">Monascus anka</name>
    <dbReference type="NCBI Taxonomy" id="5098"/>
    <lineage>
        <taxon>Eukaryota</taxon>
        <taxon>Fungi</taxon>
        <taxon>Dikarya</taxon>
        <taxon>Ascomycota</taxon>
        <taxon>Pezizomycotina</taxon>
        <taxon>Eurotiomycetes</taxon>
        <taxon>Eurotiomycetidae</taxon>
        <taxon>Eurotiales</taxon>
        <taxon>Aspergillaceae</taxon>
        <taxon>Monascus</taxon>
    </lineage>
</organism>
<feature type="domain" description="Copper acquisition factor BIM1-like" evidence="8">
    <location>
        <begin position="23"/>
        <end position="91"/>
    </location>
</feature>
<dbReference type="AlphaFoldDB" id="A0A507QRC9"/>
<evidence type="ECO:0000256" key="3">
    <source>
        <dbReference type="ARBA" id="ARBA00022622"/>
    </source>
</evidence>
<comment type="subcellular location">
    <subcellularLocation>
        <location evidence="1">Cell membrane</location>
        <topology evidence="1">Lipid-anchor</topology>
        <topology evidence="1">GPI-anchor</topology>
    </subcellularLocation>
</comment>
<dbReference type="InterPro" id="IPR046530">
    <property type="entry name" value="BIM1-like_dom"/>
</dbReference>
<evidence type="ECO:0000256" key="4">
    <source>
        <dbReference type="ARBA" id="ARBA00022729"/>
    </source>
</evidence>
<evidence type="ECO:0000256" key="5">
    <source>
        <dbReference type="ARBA" id="ARBA00023136"/>
    </source>
</evidence>
<dbReference type="EMBL" id="VIFY01000117">
    <property type="protein sequence ID" value="TQB70221.1"/>
    <property type="molecule type" value="Genomic_DNA"/>
</dbReference>
<keyword evidence="3" id="KW-0336">GPI-anchor</keyword>
<gene>
    <name evidence="9" type="ORF">MPDQ_000776</name>
</gene>
<dbReference type="GO" id="GO:0005886">
    <property type="term" value="C:plasma membrane"/>
    <property type="evidence" value="ECO:0007669"/>
    <property type="project" value="UniProtKB-SubCell"/>
</dbReference>
<keyword evidence="10" id="KW-1185">Reference proteome</keyword>
<dbReference type="PANTHER" id="PTHR34992">
    <property type="entry name" value="HYPHAL ANASTAMOSIS-7 PROTEIN"/>
    <property type="match status" value="1"/>
</dbReference>
<name>A0A507QRC9_MONPU</name>
<keyword evidence="7" id="KW-0449">Lipoprotein</keyword>
<evidence type="ECO:0000313" key="10">
    <source>
        <dbReference type="Proteomes" id="UP000319663"/>
    </source>
</evidence>
<comment type="caution">
    <text evidence="9">The sequence shown here is derived from an EMBL/GenBank/DDBJ whole genome shotgun (WGS) entry which is preliminary data.</text>
</comment>